<dbReference type="Proteomes" id="UP000660885">
    <property type="component" value="Unassembled WGS sequence"/>
</dbReference>
<keyword evidence="2" id="KW-0378">Hydrolase</keyword>
<dbReference type="PANTHER" id="PTHR12631:SF8">
    <property type="entry name" value="ALPHA-L-IDURONIDASE"/>
    <property type="match status" value="1"/>
</dbReference>
<protein>
    <recommendedName>
        <fullName evidence="4">Glycosyl hydrolases family 39 N-terminal catalytic domain-containing protein</fullName>
    </recommendedName>
</protein>
<dbReference type="InterPro" id="IPR051923">
    <property type="entry name" value="Glycosyl_Hydrolase_39"/>
</dbReference>
<dbReference type="SUPFAM" id="SSF51445">
    <property type="entry name" value="(Trans)glycosidases"/>
    <property type="match status" value="1"/>
</dbReference>
<dbReference type="InterPro" id="IPR017853">
    <property type="entry name" value="GH"/>
</dbReference>
<evidence type="ECO:0000313" key="5">
    <source>
        <dbReference type="EMBL" id="MBL6080099.1"/>
    </source>
</evidence>
<accession>A0ABS1U600</accession>
<dbReference type="PANTHER" id="PTHR12631">
    <property type="entry name" value="ALPHA-L-IDURONIDASE"/>
    <property type="match status" value="1"/>
</dbReference>
<evidence type="ECO:0000256" key="1">
    <source>
        <dbReference type="ARBA" id="ARBA00008875"/>
    </source>
</evidence>
<proteinExistence type="inferred from homology"/>
<evidence type="ECO:0000256" key="3">
    <source>
        <dbReference type="ARBA" id="ARBA00023295"/>
    </source>
</evidence>
<dbReference type="Pfam" id="PF01229">
    <property type="entry name" value="Glyco_hydro_39"/>
    <property type="match status" value="1"/>
</dbReference>
<dbReference type="RefSeq" id="WP_202833334.1">
    <property type="nucleotide sequence ID" value="NZ_JAETWB010000010.1"/>
</dbReference>
<evidence type="ECO:0000313" key="6">
    <source>
        <dbReference type="Proteomes" id="UP000660885"/>
    </source>
</evidence>
<comment type="similarity">
    <text evidence="1">Belongs to the glycosyl hydrolase 39 family.</text>
</comment>
<keyword evidence="6" id="KW-1185">Reference proteome</keyword>
<name>A0ABS1U600_9PROT</name>
<feature type="domain" description="Glycosyl hydrolases family 39 N-terminal catalytic" evidence="4">
    <location>
        <begin position="121"/>
        <end position="405"/>
    </location>
</feature>
<keyword evidence="3" id="KW-0326">Glycosidase</keyword>
<reference evidence="5 6" key="1">
    <citation type="submission" date="2021-01" db="EMBL/GenBank/DDBJ databases">
        <title>Belnapia mucosa sp. nov. and Belnapia arida sp. nov., isolated from the Tabernas Desert (Almeria, Spain).</title>
        <authorList>
            <person name="Molina-Menor E."/>
            <person name="Vidal-Verdu A."/>
            <person name="Calonge A."/>
            <person name="Satari L."/>
            <person name="Pereto J."/>
            <person name="Porcar M."/>
        </authorList>
    </citation>
    <scope>NUCLEOTIDE SEQUENCE [LARGE SCALE GENOMIC DNA]</scope>
    <source>
        <strain evidence="5 6">T18</strain>
    </source>
</reference>
<organism evidence="5 6">
    <name type="scientific">Belnapia arida</name>
    <dbReference type="NCBI Taxonomy" id="2804533"/>
    <lineage>
        <taxon>Bacteria</taxon>
        <taxon>Pseudomonadati</taxon>
        <taxon>Pseudomonadota</taxon>
        <taxon>Alphaproteobacteria</taxon>
        <taxon>Acetobacterales</taxon>
        <taxon>Roseomonadaceae</taxon>
        <taxon>Belnapia</taxon>
    </lineage>
</organism>
<dbReference type="InterPro" id="IPR049165">
    <property type="entry name" value="GH39_as"/>
</dbReference>
<comment type="caution">
    <text evidence="5">The sequence shown here is derived from an EMBL/GenBank/DDBJ whole genome shotgun (WGS) entry which is preliminary data.</text>
</comment>
<evidence type="ECO:0000259" key="4">
    <source>
        <dbReference type="Pfam" id="PF01229"/>
    </source>
</evidence>
<dbReference type="EMBL" id="JAETWB010000010">
    <property type="protein sequence ID" value="MBL6080099.1"/>
    <property type="molecule type" value="Genomic_DNA"/>
</dbReference>
<evidence type="ECO:0000256" key="2">
    <source>
        <dbReference type="ARBA" id="ARBA00022801"/>
    </source>
</evidence>
<sequence>MTEKRHGASRRRGVLRGIASLPCLGAAPAAPRPLLLSGSARPDGVEPQGEFRRADFDMVGVFDIDWLLAPRFTRMLDAMAASPGAFGAVRVFGALNSGVREDVFPASTGTTWPSPEAPMDFSMTLAALEALVSRGLTPFLPLTFFPAAVSASPVMPPTDIAVWHRLVRGFLDAIIAHFGAAAVSRWWFEVWNEPNMPPFWGGSFDRYLDLYRETAAAVRDAGHAIRLGGPVLAYLPGEGPALMERFLGFLRDTPDLPCDFLSLHRKGAWTTEEGAPRLSRLVEAAEATAEAALRLIPERCRRGLTIINDEADMLVGFANPYSARMDAQFPAWLAASATMHAALSVRYAKRGLRFMAAADNANQHLVRAPFDGRRALMTRTSAADDDLIKLPVFGFYELLRLLGDRHGSVADPVPREGLYHLLTVGEGRIGALLAHYPDDSTTAPIMLDYLVRDIPWPRVNLVEFRIDDAHGNAFAAAGRHLSAEVGPGAATQRLRAAAELGVQAPLRSGLHVAGGRLRLPLQLPPYATALVWVTPFDPQPPEAPRWLDLRAERDNALLRWTASEVPGFYGYELRRLGRDERGKRIAPLPLRAACWVDTVPPAGEWRYAVRVVTASGLRSAAALSPPLRIG</sequence>
<gene>
    <name evidence="5" type="ORF">JMJ56_18935</name>
</gene>
<dbReference type="Gene3D" id="3.20.20.80">
    <property type="entry name" value="Glycosidases"/>
    <property type="match status" value="1"/>
</dbReference>
<dbReference type="Gene3D" id="2.60.40.1500">
    <property type="entry name" value="Glycosyl hydrolase domain, family 39"/>
    <property type="match status" value="1"/>
</dbReference>
<dbReference type="PROSITE" id="PS01027">
    <property type="entry name" value="GLYCOSYL_HYDROL_F39"/>
    <property type="match status" value="1"/>
</dbReference>
<dbReference type="InterPro" id="IPR049166">
    <property type="entry name" value="GH39_cat"/>
</dbReference>